<dbReference type="Gene3D" id="3.30.420.40">
    <property type="match status" value="2"/>
</dbReference>
<keyword evidence="4" id="KW-0067">ATP-binding</keyword>
<feature type="domain" description="Carbohydrate kinase FGGY N-terminal" evidence="5">
    <location>
        <begin position="147"/>
        <end position="308"/>
    </location>
</feature>
<keyword evidence="3 4" id="KW-0418">Kinase</keyword>
<comment type="catalytic activity">
    <reaction evidence="4">
        <text>D-xylulose + ATP = D-xylulose 5-phosphate + ADP + H(+)</text>
        <dbReference type="Rhea" id="RHEA:10964"/>
        <dbReference type="ChEBI" id="CHEBI:15378"/>
        <dbReference type="ChEBI" id="CHEBI:17140"/>
        <dbReference type="ChEBI" id="CHEBI:30616"/>
        <dbReference type="ChEBI" id="CHEBI:57737"/>
        <dbReference type="ChEBI" id="CHEBI:456216"/>
        <dbReference type="EC" id="2.7.1.17"/>
    </reaction>
</comment>
<dbReference type="InterPro" id="IPR042024">
    <property type="entry name" value="D-XK_euk"/>
</dbReference>
<dbReference type="GO" id="GO:0004856">
    <property type="term" value="F:D-xylulokinase activity"/>
    <property type="evidence" value="ECO:0007669"/>
    <property type="project" value="UniProtKB-UniRule"/>
</dbReference>
<comment type="similarity">
    <text evidence="1 4">Belongs to the FGGY kinase family.</text>
</comment>
<dbReference type="InterPro" id="IPR043129">
    <property type="entry name" value="ATPase_NBD"/>
</dbReference>
<dbReference type="GO" id="GO:0005829">
    <property type="term" value="C:cytosol"/>
    <property type="evidence" value="ECO:0007669"/>
    <property type="project" value="TreeGrafter"/>
</dbReference>
<evidence type="ECO:0000256" key="1">
    <source>
        <dbReference type="ARBA" id="ARBA00009156"/>
    </source>
</evidence>
<dbReference type="InterPro" id="IPR000577">
    <property type="entry name" value="Carb_kinase_FGGY"/>
</dbReference>
<keyword evidence="4" id="KW-0119">Carbohydrate metabolism</keyword>
<evidence type="ECO:0000313" key="7">
    <source>
        <dbReference type="EMBL" id="TMW56350.1"/>
    </source>
</evidence>
<evidence type="ECO:0000256" key="3">
    <source>
        <dbReference type="ARBA" id="ARBA00022777"/>
    </source>
</evidence>
<organism evidence="7 8">
    <name type="scientific">Pythium oligandrum</name>
    <name type="common">Mycoparasitic fungus</name>
    <dbReference type="NCBI Taxonomy" id="41045"/>
    <lineage>
        <taxon>Eukaryota</taxon>
        <taxon>Sar</taxon>
        <taxon>Stramenopiles</taxon>
        <taxon>Oomycota</taxon>
        <taxon>Peronosporomycetes</taxon>
        <taxon>Pythiales</taxon>
        <taxon>Pythiaceae</taxon>
        <taxon>Pythium</taxon>
    </lineage>
</organism>
<accession>A0A8K1C4M3</accession>
<keyword evidence="8" id="KW-1185">Reference proteome</keyword>
<dbReference type="EC" id="2.7.1.17" evidence="4"/>
<reference evidence="7" key="1">
    <citation type="submission" date="2019-03" db="EMBL/GenBank/DDBJ databases">
        <title>Long read genome sequence of the mycoparasitic Pythium oligandrum ATCC 38472 isolated from sugarbeet rhizosphere.</title>
        <authorList>
            <person name="Gaulin E."/>
        </authorList>
    </citation>
    <scope>NUCLEOTIDE SEQUENCE</scope>
    <source>
        <strain evidence="7">ATCC 38472_TT</strain>
    </source>
</reference>
<dbReference type="SUPFAM" id="SSF53067">
    <property type="entry name" value="Actin-like ATPase domain"/>
    <property type="match status" value="2"/>
</dbReference>
<keyword evidence="4" id="KW-0859">Xylose metabolism</keyword>
<feature type="domain" description="Carbohydrate kinase FGGY C-terminal" evidence="6">
    <location>
        <begin position="319"/>
        <end position="508"/>
    </location>
</feature>
<evidence type="ECO:0000313" key="8">
    <source>
        <dbReference type="Proteomes" id="UP000794436"/>
    </source>
</evidence>
<evidence type="ECO:0000259" key="5">
    <source>
        <dbReference type="Pfam" id="PF00370"/>
    </source>
</evidence>
<dbReference type="CDD" id="cd07776">
    <property type="entry name" value="ASKHA_NBD_FGGY_SpXK-like"/>
    <property type="match status" value="1"/>
</dbReference>
<dbReference type="PANTHER" id="PTHR10196">
    <property type="entry name" value="SUGAR KINASE"/>
    <property type="match status" value="1"/>
</dbReference>
<protein>
    <recommendedName>
        <fullName evidence="4">Xylulose kinase</fullName>
        <ecNumber evidence="4">2.7.1.17</ecNumber>
    </recommendedName>
</protein>
<evidence type="ECO:0000259" key="6">
    <source>
        <dbReference type="Pfam" id="PF02782"/>
    </source>
</evidence>
<dbReference type="AlphaFoldDB" id="A0A8K1C4M3"/>
<keyword evidence="2 4" id="KW-0808">Transferase</keyword>
<dbReference type="GO" id="GO:0005524">
    <property type="term" value="F:ATP binding"/>
    <property type="evidence" value="ECO:0007669"/>
    <property type="project" value="UniProtKB-KW"/>
</dbReference>
<dbReference type="EMBL" id="SPLM01000145">
    <property type="protein sequence ID" value="TMW56350.1"/>
    <property type="molecule type" value="Genomic_DNA"/>
</dbReference>
<dbReference type="Proteomes" id="UP000794436">
    <property type="component" value="Unassembled WGS sequence"/>
</dbReference>
<evidence type="ECO:0000256" key="2">
    <source>
        <dbReference type="ARBA" id="ARBA00022679"/>
    </source>
</evidence>
<keyword evidence="4" id="KW-0547">Nucleotide-binding</keyword>
<dbReference type="Pfam" id="PF02782">
    <property type="entry name" value="FGGY_C"/>
    <property type="match status" value="1"/>
</dbReference>
<dbReference type="GO" id="GO:0005997">
    <property type="term" value="P:xylulose metabolic process"/>
    <property type="evidence" value="ECO:0007669"/>
    <property type="project" value="TreeGrafter"/>
</dbReference>
<name>A0A8K1C4M3_PYTOL</name>
<evidence type="ECO:0000256" key="4">
    <source>
        <dbReference type="RuleBase" id="RU367058"/>
    </source>
</evidence>
<sequence length="562" mass="60130">MTEGERDDAARGALFIGLDCSTQSISAVVTDGQRKVVHESSLRFDDVLSGYPGLTNGVVRDPEDANHVLVPSKLFVDALDRIFAELATHREVFDLADVVAISGSAQQHTSVYWRQGFGLRECLDQAKIEQPLVYAFDNAFALECGPSWMDSTTALYCNALEEAVGGAVRVAEISGSRAYPRFTGNQIAKRLKEEPGFLGNVGRISLASSALTSLLIGDFADIEESDASGMNLLDVSSRTWSTELLQATAKFSTELDASKRLQDLLGDKVAPSASIAGSLHPYFQQKYGLLATCKIVPCSGDNPSSLAGIGLARRGDVGVSLGTSSTLMAVVPRMNTKCAEEEGHFFLNPVNPDTLMAMICFKNGALARQDIRDNSSEGSWNEFELLLSSTAPGNEGIIAFFMRDPEITPLTAKAGVVAFAADGTKVDASQLSPATRVRAIVESQCLSMRLHAEKLGIHDVKRLIVTGGAAASHGLVQHFADVFGVPVLRLDSHVNSAALGAAFRAHHAHQVTSNPSAPSPFNVDDALQLHLAASPRPAAVEVYQELLTRFGQLEAQMVQELS</sequence>
<dbReference type="PIRSF" id="PIRSF000538">
    <property type="entry name" value="GlpK"/>
    <property type="match status" value="1"/>
</dbReference>
<comment type="caution">
    <text evidence="7">The sequence shown here is derived from an EMBL/GenBank/DDBJ whole genome shotgun (WGS) entry which is preliminary data.</text>
</comment>
<dbReference type="GO" id="GO:0042732">
    <property type="term" value="P:D-xylose metabolic process"/>
    <property type="evidence" value="ECO:0007669"/>
    <property type="project" value="UniProtKB-UniRule"/>
</dbReference>
<dbReference type="OrthoDB" id="1728974at2759"/>
<dbReference type="PANTHER" id="PTHR10196:SF57">
    <property type="entry name" value="XYLULOSE KINASE"/>
    <property type="match status" value="1"/>
</dbReference>
<dbReference type="InterPro" id="IPR018485">
    <property type="entry name" value="FGGY_C"/>
</dbReference>
<dbReference type="InterPro" id="IPR018484">
    <property type="entry name" value="FGGY_N"/>
</dbReference>
<proteinExistence type="inferred from homology"/>
<dbReference type="Pfam" id="PF00370">
    <property type="entry name" value="FGGY_N"/>
    <property type="match status" value="1"/>
</dbReference>
<gene>
    <name evidence="7" type="ORF">Poli38472_006360</name>
</gene>